<dbReference type="Proteomes" id="UP001241092">
    <property type="component" value="Chromosome"/>
</dbReference>
<gene>
    <name evidence="1" type="ORF">hbim_06970</name>
</gene>
<organism evidence="1 2">
    <name type="scientific">Mycolicibacterium mageritense</name>
    <name type="common">Mycobacterium mageritense</name>
    <dbReference type="NCBI Taxonomy" id="53462"/>
    <lineage>
        <taxon>Bacteria</taxon>
        <taxon>Bacillati</taxon>
        <taxon>Actinomycetota</taxon>
        <taxon>Actinomycetes</taxon>
        <taxon>Mycobacteriales</taxon>
        <taxon>Mycobacteriaceae</taxon>
        <taxon>Mycolicibacterium</taxon>
    </lineage>
</organism>
<proteinExistence type="predicted"/>
<sequence>MKSKLIQPDPSRCPILATPRPGGGWVLQAGATRLFLSPAEADELADVLDGGDE</sequence>
<evidence type="ECO:0000313" key="1">
    <source>
        <dbReference type="EMBL" id="BDY32998.1"/>
    </source>
</evidence>
<protein>
    <submittedName>
        <fullName evidence="1">Uncharacterized protein</fullName>
    </submittedName>
</protein>
<dbReference type="AlphaFoldDB" id="A0AAI8XSH0"/>
<name>A0AAI8XSH0_MYCME</name>
<evidence type="ECO:0000313" key="2">
    <source>
        <dbReference type="Proteomes" id="UP001241092"/>
    </source>
</evidence>
<accession>A0AAI8XSH0</accession>
<dbReference type="EMBL" id="AP027452">
    <property type="protein sequence ID" value="BDY32998.1"/>
    <property type="molecule type" value="Genomic_DNA"/>
</dbReference>
<reference evidence="1" key="1">
    <citation type="submission" date="2023-03" db="EMBL/GenBank/DDBJ databases">
        <title>Draft genome sequence of a Mycolicibacterium mageritense strain H4_3_1 isolated from a hybrid biological-inorganic system reactor.</title>
        <authorList>
            <person name="Feng X."/>
            <person name="Kazama D."/>
            <person name="Sato K."/>
            <person name="Kobayashi H."/>
        </authorList>
    </citation>
    <scope>NUCLEOTIDE SEQUENCE</scope>
    <source>
        <strain evidence="1">H4_3_1</strain>
    </source>
</reference>